<dbReference type="AlphaFoldDB" id="A0A8B8E7L1"/>
<dbReference type="SMART" id="SM00336">
    <property type="entry name" value="BBOX"/>
    <property type="match status" value="1"/>
</dbReference>
<evidence type="ECO:0000259" key="6">
    <source>
        <dbReference type="PROSITE" id="PS50089"/>
    </source>
</evidence>
<evidence type="ECO:0000313" key="8">
    <source>
        <dbReference type="Proteomes" id="UP000694844"/>
    </source>
</evidence>
<dbReference type="CDD" id="cd19757">
    <property type="entry name" value="Bbox1"/>
    <property type="match status" value="1"/>
</dbReference>
<dbReference type="Gene3D" id="3.30.160.60">
    <property type="entry name" value="Classic Zinc Finger"/>
    <property type="match status" value="1"/>
</dbReference>
<dbReference type="SMART" id="SM00184">
    <property type="entry name" value="RING"/>
    <property type="match status" value="1"/>
</dbReference>
<dbReference type="SUPFAM" id="SSF101898">
    <property type="entry name" value="NHL repeat"/>
    <property type="match status" value="1"/>
</dbReference>
<evidence type="ECO:0000256" key="3">
    <source>
        <dbReference type="ARBA" id="ARBA00022833"/>
    </source>
</evidence>
<evidence type="ECO:0000313" key="9">
    <source>
        <dbReference type="RefSeq" id="XP_022336632.1"/>
    </source>
</evidence>
<dbReference type="PROSITE" id="PS50089">
    <property type="entry name" value="ZF_RING_2"/>
    <property type="match status" value="1"/>
</dbReference>
<feature type="coiled-coil region" evidence="5">
    <location>
        <begin position="280"/>
        <end position="314"/>
    </location>
</feature>
<keyword evidence="3" id="KW-0862">Zinc</keyword>
<dbReference type="PANTHER" id="PTHR25462">
    <property type="entry name" value="BONUS, ISOFORM C-RELATED"/>
    <property type="match status" value="1"/>
</dbReference>
<dbReference type="InterPro" id="IPR011042">
    <property type="entry name" value="6-blade_b-propeller_TolB-like"/>
</dbReference>
<dbReference type="SUPFAM" id="SSF57845">
    <property type="entry name" value="B-box zinc-binding domain"/>
    <property type="match status" value="1"/>
</dbReference>
<evidence type="ECO:0000256" key="4">
    <source>
        <dbReference type="PROSITE-ProRule" id="PRU00024"/>
    </source>
</evidence>
<dbReference type="InterPro" id="IPR013083">
    <property type="entry name" value="Znf_RING/FYVE/PHD"/>
</dbReference>
<evidence type="ECO:0000256" key="2">
    <source>
        <dbReference type="ARBA" id="ARBA00022771"/>
    </source>
</evidence>
<protein>
    <submittedName>
        <fullName evidence="9">Uncharacterized protein LOC111132961 isoform X1</fullName>
    </submittedName>
</protein>
<dbReference type="Gene3D" id="3.30.40.10">
    <property type="entry name" value="Zinc/RING finger domain, C3HC4 (zinc finger)"/>
    <property type="match status" value="1"/>
</dbReference>
<dbReference type="PANTHER" id="PTHR25462:SF296">
    <property type="entry name" value="MEIOTIC P26, ISOFORM F"/>
    <property type="match status" value="1"/>
</dbReference>
<evidence type="ECO:0000259" key="7">
    <source>
        <dbReference type="PROSITE" id="PS50119"/>
    </source>
</evidence>
<dbReference type="Proteomes" id="UP000694844">
    <property type="component" value="Chromosome 5"/>
</dbReference>
<keyword evidence="5" id="KW-0175">Coiled coil</keyword>
<accession>A0A8B8E7L1</accession>
<gene>
    <name evidence="9" type="primary">LOC111132961</name>
</gene>
<dbReference type="InterPro" id="IPR017907">
    <property type="entry name" value="Znf_RING_CS"/>
</dbReference>
<feature type="domain" description="RING-type" evidence="6">
    <location>
        <begin position="47"/>
        <end position="103"/>
    </location>
</feature>
<dbReference type="GeneID" id="111132961"/>
<reference evidence="9" key="1">
    <citation type="submission" date="2025-08" db="UniProtKB">
        <authorList>
            <consortium name="RefSeq"/>
        </authorList>
    </citation>
    <scope>IDENTIFICATION</scope>
    <source>
        <tissue evidence="9">Whole sample</tissue>
    </source>
</reference>
<name>A0A8B8E7L1_CRAVI</name>
<dbReference type="OrthoDB" id="6082856at2759"/>
<keyword evidence="8" id="KW-1185">Reference proteome</keyword>
<keyword evidence="2 4" id="KW-0863">Zinc-finger</keyword>
<dbReference type="KEGG" id="cvn:111132961"/>
<dbReference type="Gene3D" id="2.120.10.30">
    <property type="entry name" value="TolB, C-terminal domain"/>
    <property type="match status" value="1"/>
</dbReference>
<dbReference type="InterPro" id="IPR047153">
    <property type="entry name" value="TRIM45/56/19-like"/>
</dbReference>
<dbReference type="SUPFAM" id="SSF57850">
    <property type="entry name" value="RING/U-box"/>
    <property type="match status" value="1"/>
</dbReference>
<dbReference type="PROSITE" id="PS50119">
    <property type="entry name" value="ZF_BBOX"/>
    <property type="match status" value="1"/>
</dbReference>
<organism evidence="8 9">
    <name type="scientific">Crassostrea virginica</name>
    <name type="common">Eastern oyster</name>
    <dbReference type="NCBI Taxonomy" id="6565"/>
    <lineage>
        <taxon>Eukaryota</taxon>
        <taxon>Metazoa</taxon>
        <taxon>Spiralia</taxon>
        <taxon>Lophotrochozoa</taxon>
        <taxon>Mollusca</taxon>
        <taxon>Bivalvia</taxon>
        <taxon>Autobranchia</taxon>
        <taxon>Pteriomorphia</taxon>
        <taxon>Ostreida</taxon>
        <taxon>Ostreoidea</taxon>
        <taxon>Ostreidae</taxon>
        <taxon>Crassostrea</taxon>
    </lineage>
</organism>
<dbReference type="PROSITE" id="PS00518">
    <property type="entry name" value="ZF_RING_1"/>
    <property type="match status" value="1"/>
</dbReference>
<keyword evidence="1" id="KW-0479">Metal-binding</keyword>
<feature type="domain" description="B box-type" evidence="7">
    <location>
        <begin position="138"/>
        <end position="188"/>
    </location>
</feature>
<evidence type="ECO:0000256" key="1">
    <source>
        <dbReference type="ARBA" id="ARBA00022723"/>
    </source>
</evidence>
<dbReference type="InterPro" id="IPR000315">
    <property type="entry name" value="Znf_B-box"/>
</dbReference>
<proteinExistence type="predicted"/>
<sequence>MPKQDDVQKARDHCYFHREYPRPHEEQNMEDQKDTTKLSDEASIVECQLCSKWATRPRCLPCVHSFCETCLQSYIQQKAKEKTTLGSTDEEKLLTHYHCPVCNHKVNVTNSEIPSNGWPKLLPMNRLLITIVEKLSLELAKFCDPCKRGDDEKDAVSWCRNCGEALCDQCTTYHKRVKMLMEHEIFSLEEIRGQPRKIADTEEICSLHPGKNVEAICHNHDKLCCMDCVAYHHNDCKKVMPITDVAKEIKGSKSITNLIIKMKQVDNQAVSVVESRSSNVEELQKKQDSLIFEIQQLRAKITRHLEEMEEQFKQDFSIMHNALLEKLDIQSKEFGFIHSAINNGQKVLNVSLSHGSNEQVYITAHKLKKICEEHEKFIKTESRNIYHHDYNLKFTEAVEEFTSRVNSIANINISRLPTNTVPTFMIDMVATDMGELNGKSPTDVFHPWFTSGIFLPNGNLILTDFKNKKIKCFNSQDVMVSELSTEFQPWGVALFEPNVLVFTMPDRPELRFISLKNDTEMELSEEKMETIAGCHSIQVEENRMTLACSTEVRVMSKDGQVERIIEIKDRGTRYAYWDSDGAIAYTNKKALVSMKGNAEIMQYSDKDLRSPRGFAVDREGNYYICGMDSNNIHQVRPKGKLEKLLLHSKNGIRNPYAIGIDHLTNRFFVTQMDCEVVKMYRLITNW</sequence>
<dbReference type="GO" id="GO:0008270">
    <property type="term" value="F:zinc ion binding"/>
    <property type="evidence" value="ECO:0007669"/>
    <property type="project" value="UniProtKB-KW"/>
</dbReference>
<evidence type="ECO:0000256" key="5">
    <source>
        <dbReference type="SAM" id="Coils"/>
    </source>
</evidence>
<dbReference type="Gene3D" id="4.10.830.40">
    <property type="match status" value="1"/>
</dbReference>
<dbReference type="RefSeq" id="XP_022336632.1">
    <property type="nucleotide sequence ID" value="XM_022480924.1"/>
</dbReference>
<dbReference type="InterPro" id="IPR001841">
    <property type="entry name" value="Znf_RING"/>
</dbReference>